<gene>
    <name evidence="8" type="ORF">VE01_02798</name>
</gene>
<feature type="domain" description="DUF676" evidence="5">
    <location>
        <begin position="56"/>
        <end position="192"/>
    </location>
</feature>
<dbReference type="InterPro" id="IPR002110">
    <property type="entry name" value="Ankyrin_rpt"/>
</dbReference>
<organism evidence="8 9">
    <name type="scientific">Pseudogymnoascus verrucosus</name>
    <dbReference type="NCBI Taxonomy" id="342668"/>
    <lineage>
        <taxon>Eukaryota</taxon>
        <taxon>Fungi</taxon>
        <taxon>Dikarya</taxon>
        <taxon>Ascomycota</taxon>
        <taxon>Pezizomycotina</taxon>
        <taxon>Leotiomycetes</taxon>
        <taxon>Thelebolales</taxon>
        <taxon>Thelebolaceae</taxon>
        <taxon>Pseudogymnoascus</taxon>
    </lineage>
</organism>
<evidence type="ECO:0000313" key="9">
    <source>
        <dbReference type="Proteomes" id="UP000091956"/>
    </source>
</evidence>
<feature type="domain" description="Nephrocystin 3-like N-terminal" evidence="7">
    <location>
        <begin position="343"/>
        <end position="516"/>
    </location>
</feature>
<dbReference type="InterPro" id="IPR054471">
    <property type="entry name" value="GPIID_WHD"/>
</dbReference>
<feature type="repeat" description="ANK" evidence="4">
    <location>
        <begin position="915"/>
        <end position="938"/>
    </location>
</feature>
<dbReference type="SUPFAM" id="SSF48403">
    <property type="entry name" value="Ankyrin repeat"/>
    <property type="match status" value="1"/>
</dbReference>
<comment type="similarity">
    <text evidence="1">Belongs to the putative lipase ROG1 family.</text>
</comment>
<keyword evidence="3 4" id="KW-0040">ANK repeat</keyword>
<dbReference type="Gene3D" id="3.40.50.300">
    <property type="entry name" value="P-loop containing nucleotide triphosphate hydrolases"/>
    <property type="match status" value="1"/>
</dbReference>
<proteinExistence type="inferred from homology"/>
<evidence type="ECO:0000256" key="2">
    <source>
        <dbReference type="ARBA" id="ARBA00022737"/>
    </source>
</evidence>
<dbReference type="PROSITE" id="PS50297">
    <property type="entry name" value="ANK_REP_REGION"/>
    <property type="match status" value="2"/>
</dbReference>
<dbReference type="OrthoDB" id="163438at2759"/>
<dbReference type="Pfam" id="PF05057">
    <property type="entry name" value="DUF676"/>
    <property type="match status" value="1"/>
</dbReference>
<dbReference type="InterPro" id="IPR029058">
    <property type="entry name" value="AB_hydrolase_fold"/>
</dbReference>
<dbReference type="SMART" id="SM00248">
    <property type="entry name" value="ANK"/>
    <property type="match status" value="8"/>
</dbReference>
<name>A0A1B8GUN5_9PEZI</name>
<dbReference type="Pfam" id="PF12796">
    <property type="entry name" value="Ank_2"/>
    <property type="match status" value="3"/>
</dbReference>
<evidence type="ECO:0000256" key="1">
    <source>
        <dbReference type="ARBA" id="ARBA00007920"/>
    </source>
</evidence>
<dbReference type="SUPFAM" id="SSF53474">
    <property type="entry name" value="alpha/beta-Hydrolases"/>
    <property type="match status" value="1"/>
</dbReference>
<dbReference type="InterPro" id="IPR027417">
    <property type="entry name" value="P-loop_NTPase"/>
</dbReference>
<dbReference type="PANTHER" id="PTHR24198">
    <property type="entry name" value="ANKYRIN REPEAT AND PROTEIN KINASE DOMAIN-CONTAINING PROTEIN"/>
    <property type="match status" value="1"/>
</dbReference>
<evidence type="ECO:0000256" key="3">
    <source>
        <dbReference type="ARBA" id="ARBA00023043"/>
    </source>
</evidence>
<reference evidence="8 9" key="1">
    <citation type="submission" date="2016-03" db="EMBL/GenBank/DDBJ databases">
        <title>Comparative genomics of Pseudogymnoascus destructans, the fungus causing white-nose syndrome of bats.</title>
        <authorList>
            <person name="Palmer J.M."/>
            <person name="Drees K.P."/>
            <person name="Foster J.T."/>
            <person name="Lindner D.L."/>
        </authorList>
    </citation>
    <scope>NUCLEOTIDE SEQUENCE [LARGE SCALE GENOMIC DNA]</scope>
    <source>
        <strain evidence="8 9">UAMH 10579</strain>
    </source>
</reference>
<dbReference type="Gene3D" id="3.40.50.1820">
    <property type="entry name" value="alpha/beta hydrolase"/>
    <property type="match status" value="1"/>
</dbReference>
<dbReference type="Proteomes" id="UP000091956">
    <property type="component" value="Unassembled WGS sequence"/>
</dbReference>
<dbReference type="PROSITE" id="PS50088">
    <property type="entry name" value="ANK_REPEAT"/>
    <property type="match status" value="2"/>
</dbReference>
<dbReference type="GeneID" id="28836184"/>
<dbReference type="InterPro" id="IPR036770">
    <property type="entry name" value="Ankyrin_rpt-contain_sf"/>
</dbReference>
<evidence type="ECO:0000259" key="5">
    <source>
        <dbReference type="Pfam" id="PF05057"/>
    </source>
</evidence>
<dbReference type="InterPro" id="IPR007751">
    <property type="entry name" value="DUF676_lipase-like"/>
</dbReference>
<dbReference type="InterPro" id="IPR056884">
    <property type="entry name" value="NPHP3-like_N"/>
</dbReference>
<evidence type="ECO:0000313" key="8">
    <source>
        <dbReference type="EMBL" id="OBT99536.1"/>
    </source>
</evidence>
<evidence type="ECO:0000259" key="6">
    <source>
        <dbReference type="Pfam" id="PF22939"/>
    </source>
</evidence>
<accession>A0A1B8GUN5</accession>
<dbReference type="AlphaFoldDB" id="A0A1B8GUN5"/>
<reference evidence="9" key="2">
    <citation type="journal article" date="2018" name="Nat. Commun.">
        <title>Extreme sensitivity to ultraviolet light in the fungal pathogen causing white-nose syndrome of bats.</title>
        <authorList>
            <person name="Palmer J.M."/>
            <person name="Drees K.P."/>
            <person name="Foster J.T."/>
            <person name="Lindner D.L."/>
        </authorList>
    </citation>
    <scope>NUCLEOTIDE SEQUENCE [LARGE SCALE GENOMIC DNA]</scope>
    <source>
        <strain evidence="9">UAMH 10579</strain>
    </source>
</reference>
<dbReference type="SUPFAM" id="SSF52540">
    <property type="entry name" value="P-loop containing nucleoside triphosphate hydrolases"/>
    <property type="match status" value="1"/>
</dbReference>
<keyword evidence="9" id="KW-1185">Reference proteome</keyword>
<dbReference type="PANTHER" id="PTHR24198:SF165">
    <property type="entry name" value="ANKYRIN REPEAT-CONTAINING PROTEIN-RELATED"/>
    <property type="match status" value="1"/>
</dbReference>
<dbReference type="Pfam" id="PF22939">
    <property type="entry name" value="WHD_GPIID"/>
    <property type="match status" value="1"/>
</dbReference>
<sequence>MSSRGKDATYTLYDPSASSHNALTGKSQPLGLSRLDSSLLHEPVDAHLPIDVDVDVIALHGLNGNAFTTWTNRQNQLWLREFLPRSLPKSRIYTFGYDSSIFSQSKAGIRDYALKLLSELSLVRQSETDQRRRIRFICHSLGGIVCKNALVLSHENSIYLNILQSTKAIVFFGTPHRGSEHADFVSVLAGVINAFGYVSMAHRLFGKIRKDLIHLLRPRSKELIDISTSFTERTKDLDIISFYEENAMPPFKTQIVERSSARIGVPNEDLIPLSDNHRDMCRLDNEHTFAYRKIVEVCQRHGAASYKQGQSRPLDILEQECLSALNMIDMKECRAQLRPRTPGSCEWILSNMAFRKWISDKNSTLLHITGGMGTGKSILTSFLADRIKPLIETAMAPCDVTMCSFFCDDKDIGRKNGREILRSLLYQILQQRHDLIQHATTRFSQIPSNQWSLNALWETLSDITLNPMAGTIVVIIDAIDECEIDSRDRILAMTRKLLTQGLNPENNCIKFLISSRPSVDLTEEIQQYSTSISLDNEDGIKNRDIPLVIQRLKHGPQNKKFLERIVNENPKDLDGMYCCILSDIDIEYQTLASKVLRVLVTSLRPLTTAELQLALAISLDHRTLKLVEEDSDMAIERTVRLALGAFVGIYDSKVQLTHQSAKEFLLRLSTGSVANLESIKSDLRNIYGVNQRTANLELATVCIAFLGLDEFSETHLINENMLAFKELPGATEDILRFNDNSSQVDSIESSETAQVPRFFEYSARYWTSHLSMSGESIPKSFIISAIRFLHRGTNCLENWSSQYRLSSVEFAALPKDLDPLLVSAFFGLAHLTNEILENYSSPLQDPNKSLALTWACRMGHIDAVKALLEHGTSPSGKSLEGGSPLSWVCAGGHLEIARVLLHKSNRPQVNRGDENGRTPLSWAVGSSHLQIVQLLLSREDIDVSIADWAGSPPLFWAVGSKPQGQDLAVLEVLVSEPRVDISQRDRSGRTVLSWAAEMGALEAVSIIIQSQRSGVRILLSDTGDSKGWSPLSWAAFNGHDKERPKCSFISSHAEIIKVLAKYYPEGIDWPEETGRTPLSCAMWGSPGNEETVRTLLQTQLVDVNQKALNGRTPLSYAVSAGRADLVRILVEEGGADLSITDNDGRIIRDMNIDWRSSQVKEEIDRLTGL</sequence>
<feature type="domain" description="GPI inositol-deacylase winged helix" evidence="6">
    <location>
        <begin position="586"/>
        <end position="667"/>
    </location>
</feature>
<protein>
    <submittedName>
        <fullName evidence="8">Uncharacterized protein</fullName>
    </submittedName>
</protein>
<evidence type="ECO:0000256" key="4">
    <source>
        <dbReference type="PROSITE-ProRule" id="PRU00023"/>
    </source>
</evidence>
<dbReference type="EMBL" id="KV460212">
    <property type="protein sequence ID" value="OBT99536.1"/>
    <property type="molecule type" value="Genomic_DNA"/>
</dbReference>
<feature type="repeat" description="ANK" evidence="4">
    <location>
        <begin position="1109"/>
        <end position="1133"/>
    </location>
</feature>
<dbReference type="Pfam" id="PF00023">
    <property type="entry name" value="Ank"/>
    <property type="match status" value="1"/>
</dbReference>
<evidence type="ECO:0000259" key="7">
    <source>
        <dbReference type="Pfam" id="PF24883"/>
    </source>
</evidence>
<dbReference type="Pfam" id="PF24883">
    <property type="entry name" value="NPHP3_N"/>
    <property type="match status" value="1"/>
</dbReference>
<keyword evidence="2" id="KW-0677">Repeat</keyword>
<dbReference type="Gene3D" id="1.25.40.20">
    <property type="entry name" value="Ankyrin repeat-containing domain"/>
    <property type="match status" value="1"/>
</dbReference>
<dbReference type="STRING" id="342668.A0A1B8GUN5"/>
<dbReference type="RefSeq" id="XP_018133269.1">
    <property type="nucleotide sequence ID" value="XM_018272302.1"/>
</dbReference>